<proteinExistence type="predicted"/>
<dbReference type="AlphaFoldDB" id="A0A0F9IYT3"/>
<comment type="caution">
    <text evidence="2">The sequence shown here is derived from an EMBL/GenBank/DDBJ whole genome shotgun (WGS) entry which is preliminary data.</text>
</comment>
<evidence type="ECO:0000313" key="2">
    <source>
        <dbReference type="EMBL" id="KKL92187.1"/>
    </source>
</evidence>
<feature type="transmembrane region" description="Helical" evidence="1">
    <location>
        <begin position="59"/>
        <end position="81"/>
    </location>
</feature>
<keyword evidence="1" id="KW-1133">Transmembrane helix</keyword>
<organism evidence="2">
    <name type="scientific">marine sediment metagenome</name>
    <dbReference type="NCBI Taxonomy" id="412755"/>
    <lineage>
        <taxon>unclassified sequences</taxon>
        <taxon>metagenomes</taxon>
        <taxon>ecological metagenomes</taxon>
    </lineage>
</organism>
<evidence type="ECO:0000256" key="1">
    <source>
        <dbReference type="SAM" id="Phobius"/>
    </source>
</evidence>
<keyword evidence="1" id="KW-0472">Membrane</keyword>
<gene>
    <name evidence="2" type="ORF">LCGC14_1887200</name>
</gene>
<name>A0A0F9IYT3_9ZZZZ</name>
<accession>A0A0F9IYT3</accession>
<dbReference type="EMBL" id="LAZR01019535">
    <property type="protein sequence ID" value="KKL92187.1"/>
    <property type="molecule type" value="Genomic_DNA"/>
</dbReference>
<reference evidence="2" key="1">
    <citation type="journal article" date="2015" name="Nature">
        <title>Complex archaea that bridge the gap between prokaryotes and eukaryotes.</title>
        <authorList>
            <person name="Spang A."/>
            <person name="Saw J.H."/>
            <person name="Jorgensen S.L."/>
            <person name="Zaremba-Niedzwiedzka K."/>
            <person name="Martijn J."/>
            <person name="Lind A.E."/>
            <person name="van Eijk R."/>
            <person name="Schleper C."/>
            <person name="Guy L."/>
            <person name="Ettema T.J."/>
        </authorList>
    </citation>
    <scope>NUCLEOTIDE SEQUENCE</scope>
</reference>
<protein>
    <submittedName>
        <fullName evidence="2">Uncharacterized protein</fullName>
    </submittedName>
</protein>
<sequence length="129" mass="14120">MAKFIDASEGISRVRIDPSWRKGFVIVCGKGFRSTKYFPDDIETMRQMDEETYRSAGGAAGWAITGGVLTGGLGLLAGAAIGGRRRHNATYLIHLRDGKHVAFHETDKSALKALQKHYIKLQAQLSKAT</sequence>
<keyword evidence="1" id="KW-0812">Transmembrane</keyword>